<evidence type="ECO:0000256" key="10">
    <source>
        <dbReference type="SAM" id="MobiDB-lite"/>
    </source>
</evidence>
<proteinExistence type="inferred from homology"/>
<evidence type="ECO:0000256" key="5">
    <source>
        <dbReference type="ARBA" id="ARBA00023136"/>
    </source>
</evidence>
<evidence type="ECO:0000256" key="3">
    <source>
        <dbReference type="ARBA" id="ARBA00022622"/>
    </source>
</evidence>
<dbReference type="Gene3D" id="2.60.40.420">
    <property type="entry name" value="Cupredoxins - blue copper proteins"/>
    <property type="match status" value="1"/>
</dbReference>
<name>A0A6A2ZNQ6_HIBSY</name>
<dbReference type="FunFam" id="2.60.40.420:FF:000034">
    <property type="entry name" value="Cupredoxin superfamily protein"/>
    <property type="match status" value="1"/>
</dbReference>
<dbReference type="EMBL" id="VEPZ02001119">
    <property type="protein sequence ID" value="KAE8693413.1"/>
    <property type="molecule type" value="Genomic_DNA"/>
</dbReference>
<evidence type="ECO:0000313" key="12">
    <source>
        <dbReference type="EMBL" id="KAE8693413.1"/>
    </source>
</evidence>
<reference evidence="12" key="1">
    <citation type="submission" date="2019-09" db="EMBL/GenBank/DDBJ databases">
        <title>Draft genome information of white flower Hibiscus syriacus.</title>
        <authorList>
            <person name="Kim Y.-M."/>
        </authorList>
    </citation>
    <scope>NUCLEOTIDE SEQUENCE [LARGE SCALE GENOMIC DNA]</scope>
    <source>
        <strain evidence="12">YM2019G1</strain>
    </source>
</reference>
<comment type="subcellular location">
    <subcellularLocation>
        <location evidence="1">Cell membrane</location>
        <topology evidence="1">Lipid-anchor</topology>
        <topology evidence="1">GPI-anchor</topology>
    </subcellularLocation>
</comment>
<evidence type="ECO:0000256" key="8">
    <source>
        <dbReference type="ARBA" id="ARBA00023288"/>
    </source>
</evidence>
<feature type="domain" description="Phytocyanin" evidence="11">
    <location>
        <begin position="11"/>
        <end position="108"/>
    </location>
</feature>
<organism evidence="12 13">
    <name type="scientific">Hibiscus syriacus</name>
    <name type="common">Rose of Sharon</name>
    <dbReference type="NCBI Taxonomy" id="106335"/>
    <lineage>
        <taxon>Eukaryota</taxon>
        <taxon>Viridiplantae</taxon>
        <taxon>Streptophyta</taxon>
        <taxon>Embryophyta</taxon>
        <taxon>Tracheophyta</taxon>
        <taxon>Spermatophyta</taxon>
        <taxon>Magnoliopsida</taxon>
        <taxon>eudicotyledons</taxon>
        <taxon>Gunneridae</taxon>
        <taxon>Pentapetalae</taxon>
        <taxon>rosids</taxon>
        <taxon>malvids</taxon>
        <taxon>Malvales</taxon>
        <taxon>Malvaceae</taxon>
        <taxon>Malvoideae</taxon>
        <taxon>Hibiscus</taxon>
    </lineage>
</organism>
<comment type="caution">
    <text evidence="12">The sequence shown here is derived from an EMBL/GenBank/DDBJ whole genome shotgun (WGS) entry which is preliminary data.</text>
</comment>
<sequence>MVLMTTKGYARDFSVNWGLHNADSYNQWAEKNRFQIDDSLVFIYTPKDDSVLHVNEEAYKNCCVESPLSSYTDGHTVFSLSHSGPYYFISGNKGNCEKNEKLVVVVLADRSNCSSTTNGTAPPPPAPSSSIDIIPPLAPSVESPAASPPVEKPFAESPSASPPVEKPSAESPAASPPPETAETNPTPAPSGECPLNAASSVFMSVTGSMGAIFVASTLFLAF</sequence>
<dbReference type="InterPro" id="IPR039391">
    <property type="entry name" value="Phytocyanin-like"/>
</dbReference>
<dbReference type="InterPro" id="IPR041846">
    <property type="entry name" value="ENL_dom"/>
</dbReference>
<evidence type="ECO:0000256" key="9">
    <source>
        <dbReference type="ARBA" id="ARBA00035011"/>
    </source>
</evidence>
<dbReference type="CDD" id="cd11019">
    <property type="entry name" value="OsENODL1_like"/>
    <property type="match status" value="1"/>
</dbReference>
<dbReference type="SUPFAM" id="SSF49503">
    <property type="entry name" value="Cupredoxins"/>
    <property type="match status" value="1"/>
</dbReference>
<gene>
    <name evidence="12" type="ORF">F3Y22_tig00110812pilonHSYRG00046</name>
</gene>
<evidence type="ECO:0000256" key="7">
    <source>
        <dbReference type="ARBA" id="ARBA00023180"/>
    </source>
</evidence>
<dbReference type="InterPro" id="IPR008972">
    <property type="entry name" value="Cupredoxin"/>
</dbReference>
<dbReference type="PANTHER" id="PTHR33021">
    <property type="entry name" value="BLUE COPPER PROTEIN"/>
    <property type="match status" value="1"/>
</dbReference>
<keyword evidence="8" id="KW-0449">Lipoprotein</keyword>
<evidence type="ECO:0000256" key="1">
    <source>
        <dbReference type="ARBA" id="ARBA00004609"/>
    </source>
</evidence>
<dbReference type="Pfam" id="PF02298">
    <property type="entry name" value="Cu_bind_like"/>
    <property type="match status" value="1"/>
</dbReference>
<feature type="compositionally biased region" description="Low complexity" evidence="10">
    <location>
        <begin position="128"/>
        <end position="145"/>
    </location>
</feature>
<evidence type="ECO:0000256" key="6">
    <source>
        <dbReference type="ARBA" id="ARBA00023157"/>
    </source>
</evidence>
<dbReference type="AlphaFoldDB" id="A0A6A2ZNQ6"/>
<protein>
    <submittedName>
        <fullName evidence="12">Ypt/Rab-GAP domain of gyp1p superfamily protein</fullName>
    </submittedName>
</protein>
<keyword evidence="2" id="KW-1003">Cell membrane</keyword>
<keyword evidence="13" id="KW-1185">Reference proteome</keyword>
<evidence type="ECO:0000256" key="4">
    <source>
        <dbReference type="ARBA" id="ARBA00022729"/>
    </source>
</evidence>
<keyword evidence="4" id="KW-0732">Signal</keyword>
<evidence type="ECO:0000313" key="13">
    <source>
        <dbReference type="Proteomes" id="UP000436088"/>
    </source>
</evidence>
<keyword evidence="3" id="KW-0336">GPI-anchor</keyword>
<evidence type="ECO:0000259" key="11">
    <source>
        <dbReference type="PROSITE" id="PS51485"/>
    </source>
</evidence>
<accession>A0A6A2ZNQ6</accession>
<comment type="similarity">
    <text evidence="9">Belongs to the early nodulin-like (ENODL) family.</text>
</comment>
<dbReference type="GO" id="GO:0098552">
    <property type="term" value="C:side of membrane"/>
    <property type="evidence" value="ECO:0007669"/>
    <property type="project" value="UniProtKB-KW"/>
</dbReference>
<keyword evidence="6" id="KW-1015">Disulfide bond</keyword>
<dbReference type="GO" id="GO:0005886">
    <property type="term" value="C:plasma membrane"/>
    <property type="evidence" value="ECO:0007669"/>
    <property type="project" value="UniProtKB-SubCell"/>
</dbReference>
<keyword evidence="5" id="KW-0472">Membrane</keyword>
<dbReference type="PANTHER" id="PTHR33021:SF253">
    <property type="entry name" value="EARLY NODULIN-LIKE PROTEIN 9"/>
    <property type="match status" value="1"/>
</dbReference>
<keyword evidence="7" id="KW-0325">Glycoprotein</keyword>
<dbReference type="PROSITE" id="PS51485">
    <property type="entry name" value="PHYTOCYANIN"/>
    <property type="match status" value="1"/>
</dbReference>
<feature type="region of interest" description="Disordered" evidence="10">
    <location>
        <begin position="113"/>
        <end position="195"/>
    </location>
</feature>
<dbReference type="GO" id="GO:0009055">
    <property type="term" value="F:electron transfer activity"/>
    <property type="evidence" value="ECO:0007669"/>
    <property type="project" value="InterPro"/>
</dbReference>
<dbReference type="InterPro" id="IPR003245">
    <property type="entry name" value="Phytocyanin_dom"/>
</dbReference>
<dbReference type="Proteomes" id="UP000436088">
    <property type="component" value="Unassembled WGS sequence"/>
</dbReference>
<evidence type="ECO:0000256" key="2">
    <source>
        <dbReference type="ARBA" id="ARBA00022475"/>
    </source>
</evidence>